<name>A0ABU2MJ55_9ACTN</name>
<sequence>MRNDLETREIADTELDAVAGGVATISGGLVGAVTSDVSNVLNSLETTGVVTTLVDQVAGQAAGITGVHVNTGAVTGLVGL</sequence>
<evidence type="ECO:0000313" key="2">
    <source>
        <dbReference type="Proteomes" id="UP001183246"/>
    </source>
</evidence>
<accession>A0ABU2MJ55</accession>
<organism evidence="1 2">
    <name type="scientific">Streptomyces litchfieldiae</name>
    <dbReference type="NCBI Taxonomy" id="3075543"/>
    <lineage>
        <taxon>Bacteria</taxon>
        <taxon>Bacillati</taxon>
        <taxon>Actinomycetota</taxon>
        <taxon>Actinomycetes</taxon>
        <taxon>Kitasatosporales</taxon>
        <taxon>Streptomycetaceae</taxon>
        <taxon>Streptomyces</taxon>
    </lineage>
</organism>
<protein>
    <recommendedName>
        <fullName evidence="3">Type A2 lantipeptide</fullName>
    </recommendedName>
</protein>
<proteinExistence type="predicted"/>
<keyword evidence="2" id="KW-1185">Reference proteome</keyword>
<evidence type="ECO:0000313" key="1">
    <source>
        <dbReference type="EMBL" id="MDT0341506.1"/>
    </source>
</evidence>
<comment type="caution">
    <text evidence="1">The sequence shown here is derived from an EMBL/GenBank/DDBJ whole genome shotgun (WGS) entry which is preliminary data.</text>
</comment>
<evidence type="ECO:0008006" key="3">
    <source>
        <dbReference type="Google" id="ProtNLM"/>
    </source>
</evidence>
<dbReference type="EMBL" id="JAVREL010000001">
    <property type="protein sequence ID" value="MDT0341506.1"/>
    <property type="molecule type" value="Genomic_DNA"/>
</dbReference>
<gene>
    <name evidence="1" type="ORF">RM590_02425</name>
</gene>
<dbReference type="Proteomes" id="UP001183246">
    <property type="component" value="Unassembled WGS sequence"/>
</dbReference>
<reference evidence="2" key="1">
    <citation type="submission" date="2023-07" db="EMBL/GenBank/DDBJ databases">
        <title>30 novel species of actinomycetes from the DSMZ collection.</title>
        <authorList>
            <person name="Nouioui I."/>
        </authorList>
    </citation>
    <scope>NUCLEOTIDE SEQUENCE [LARGE SCALE GENOMIC DNA]</scope>
    <source>
        <strain evidence="2">DSM 44938</strain>
    </source>
</reference>
<dbReference type="RefSeq" id="WP_311702634.1">
    <property type="nucleotide sequence ID" value="NZ_JAVREL010000001.1"/>
</dbReference>